<dbReference type="InterPro" id="IPR001763">
    <property type="entry name" value="Rhodanese-like_dom"/>
</dbReference>
<dbReference type="Gene3D" id="3.40.250.10">
    <property type="entry name" value="Rhodanese-like domain"/>
    <property type="match status" value="1"/>
</dbReference>
<protein>
    <recommendedName>
        <fullName evidence="2">Rhodanese domain-containing protein</fullName>
    </recommendedName>
</protein>
<proteinExistence type="predicted"/>
<feature type="domain" description="Rhodanese" evidence="2">
    <location>
        <begin position="80"/>
        <end position="200"/>
    </location>
</feature>
<evidence type="ECO:0000313" key="3">
    <source>
        <dbReference type="EMBL" id="ERJ93061.1"/>
    </source>
</evidence>
<dbReference type="Pfam" id="PF00581">
    <property type="entry name" value="Rhodanese"/>
    <property type="match status" value="1"/>
</dbReference>
<organism evidence="3 4">
    <name type="scientific">Treponema lecithinolyticum ATCC 700332</name>
    <dbReference type="NCBI Taxonomy" id="1321815"/>
    <lineage>
        <taxon>Bacteria</taxon>
        <taxon>Pseudomonadati</taxon>
        <taxon>Spirochaetota</taxon>
        <taxon>Spirochaetia</taxon>
        <taxon>Spirochaetales</taxon>
        <taxon>Treponemataceae</taxon>
        <taxon>Treponema</taxon>
    </lineage>
</organism>
<gene>
    <name evidence="3" type="ORF">HMPREF9193_01283</name>
</gene>
<evidence type="ECO:0000313" key="4">
    <source>
        <dbReference type="Proteomes" id="UP000016649"/>
    </source>
</evidence>
<dbReference type="Proteomes" id="UP000016649">
    <property type="component" value="Unassembled WGS sequence"/>
</dbReference>
<dbReference type="PROSITE" id="PS50206">
    <property type="entry name" value="RHODANESE_3"/>
    <property type="match status" value="1"/>
</dbReference>
<sequence length="220" mass="24594">MNILINLRGNKMKKHLLFLCALALVFASCSMKKDKGDMMSSSMQKMLPAPTDSAKAEASTAPFSTAAASINASNLYQYFGRDDVLYIDLRDFGDYQQKHLRNFECIPYFAYIFNAEAHKKPELIQLYGGTVTEPVATYQESDDLLQVLFPKNKTIFLMCQSGGRVAQLMTLLNAKGYDMSKIYNVGGMGQFTAPEYADYTVDALEFKVNATYAIEGLTRN</sequence>
<dbReference type="SUPFAM" id="SSF52821">
    <property type="entry name" value="Rhodanese/Cell cycle control phosphatase"/>
    <property type="match status" value="1"/>
</dbReference>
<accession>A0ABN0NYK6</accession>
<evidence type="ECO:0000256" key="1">
    <source>
        <dbReference type="SAM" id="SignalP"/>
    </source>
</evidence>
<name>A0ABN0NYK6_TRELE</name>
<feature type="chain" id="PRO_5045705111" description="Rhodanese domain-containing protein" evidence="1">
    <location>
        <begin position="33"/>
        <end position="220"/>
    </location>
</feature>
<evidence type="ECO:0000259" key="2">
    <source>
        <dbReference type="PROSITE" id="PS50206"/>
    </source>
</evidence>
<dbReference type="SMART" id="SM00450">
    <property type="entry name" value="RHOD"/>
    <property type="match status" value="1"/>
</dbReference>
<dbReference type="InterPro" id="IPR036873">
    <property type="entry name" value="Rhodanese-like_dom_sf"/>
</dbReference>
<keyword evidence="1" id="KW-0732">Signal</keyword>
<dbReference type="CDD" id="cd00158">
    <property type="entry name" value="RHOD"/>
    <property type="match status" value="1"/>
</dbReference>
<reference evidence="3 4" key="1">
    <citation type="submission" date="2013-08" db="EMBL/GenBank/DDBJ databases">
        <authorList>
            <person name="Weinstock G."/>
            <person name="Sodergren E."/>
            <person name="Wylie T."/>
            <person name="Fulton L."/>
            <person name="Fulton R."/>
            <person name="Fronick C."/>
            <person name="O'Laughlin M."/>
            <person name="Godfrey J."/>
            <person name="Miner T."/>
            <person name="Herter B."/>
            <person name="Appelbaum E."/>
            <person name="Cordes M."/>
            <person name="Lek S."/>
            <person name="Wollam A."/>
            <person name="Pepin K.H."/>
            <person name="Palsikar V.B."/>
            <person name="Mitreva M."/>
            <person name="Wilson R.K."/>
        </authorList>
    </citation>
    <scope>NUCLEOTIDE SEQUENCE [LARGE SCALE GENOMIC DNA]</scope>
    <source>
        <strain evidence="3 4">ATCC 700332</strain>
    </source>
</reference>
<comment type="caution">
    <text evidence="3">The sequence shown here is derived from an EMBL/GenBank/DDBJ whole genome shotgun (WGS) entry which is preliminary data.</text>
</comment>
<dbReference type="EMBL" id="AWVH01000031">
    <property type="protein sequence ID" value="ERJ93061.1"/>
    <property type="molecule type" value="Genomic_DNA"/>
</dbReference>
<keyword evidence="4" id="KW-1185">Reference proteome</keyword>
<feature type="signal peptide" evidence="1">
    <location>
        <begin position="1"/>
        <end position="32"/>
    </location>
</feature>